<dbReference type="GO" id="GO:0005886">
    <property type="term" value="C:plasma membrane"/>
    <property type="evidence" value="ECO:0007669"/>
    <property type="project" value="UniProtKB-SubCell"/>
</dbReference>
<evidence type="ECO:0000313" key="11">
    <source>
        <dbReference type="Proteomes" id="UP000315003"/>
    </source>
</evidence>
<dbReference type="GO" id="GO:0004129">
    <property type="term" value="F:cytochrome-c oxidase activity"/>
    <property type="evidence" value="ECO:0007669"/>
    <property type="project" value="InterPro"/>
</dbReference>
<evidence type="ECO:0000256" key="8">
    <source>
        <dbReference type="SAM" id="Phobius"/>
    </source>
</evidence>
<comment type="subcellular location">
    <subcellularLocation>
        <location evidence="6">Cell membrane</location>
        <topology evidence="6">Multi-pass membrane protein</topology>
    </subcellularLocation>
    <subcellularLocation>
        <location evidence="1">Membrane</location>
        <topology evidence="1">Multi-pass membrane protein</topology>
    </subcellularLocation>
</comment>
<proteinExistence type="inferred from homology"/>
<dbReference type="EC" id="1.9.3.1" evidence="10"/>
<dbReference type="InterPro" id="IPR024791">
    <property type="entry name" value="Cyt_c/ubiquinol_Oxase_su3"/>
</dbReference>
<feature type="transmembrane region" description="Helical" evidence="8">
    <location>
        <begin position="210"/>
        <end position="228"/>
    </location>
</feature>
<dbReference type="PROSITE" id="PS50253">
    <property type="entry name" value="COX3"/>
    <property type="match status" value="1"/>
</dbReference>
<evidence type="ECO:0000256" key="6">
    <source>
        <dbReference type="RuleBase" id="RU003376"/>
    </source>
</evidence>
<dbReference type="PANTHER" id="PTHR11403:SF10">
    <property type="entry name" value="CYTOCHROME C OXIDASE"/>
    <property type="match status" value="1"/>
</dbReference>
<keyword evidence="3 6" id="KW-0812">Transmembrane</keyword>
<feature type="region of interest" description="Disordered" evidence="7">
    <location>
        <begin position="1"/>
        <end position="37"/>
    </location>
</feature>
<dbReference type="InterPro" id="IPR000298">
    <property type="entry name" value="Cyt_c_oxidase-like_su3"/>
</dbReference>
<feature type="transmembrane region" description="Helical" evidence="8">
    <location>
        <begin position="56"/>
        <end position="78"/>
    </location>
</feature>
<feature type="transmembrane region" description="Helical" evidence="8">
    <location>
        <begin position="120"/>
        <end position="140"/>
    </location>
</feature>
<dbReference type="InterPro" id="IPR013833">
    <property type="entry name" value="Cyt_c_oxidase_su3_a-hlx"/>
</dbReference>
<dbReference type="OrthoDB" id="261701at2"/>
<dbReference type="GO" id="GO:0016491">
    <property type="term" value="F:oxidoreductase activity"/>
    <property type="evidence" value="ECO:0007669"/>
    <property type="project" value="UniProtKB-KW"/>
</dbReference>
<dbReference type="AlphaFoldDB" id="A0A517T0E7"/>
<gene>
    <name evidence="10" type="primary">caaA</name>
    <name evidence="10" type="ORF">SV7mr_44160</name>
</gene>
<name>A0A517T0E7_9BACT</name>
<keyword evidence="11" id="KW-1185">Reference proteome</keyword>
<evidence type="ECO:0000313" key="10">
    <source>
        <dbReference type="EMBL" id="QDT61875.1"/>
    </source>
</evidence>
<keyword evidence="10" id="KW-0560">Oxidoreductase</keyword>
<evidence type="ECO:0000256" key="5">
    <source>
        <dbReference type="ARBA" id="ARBA00023136"/>
    </source>
</evidence>
<dbReference type="InterPro" id="IPR035973">
    <property type="entry name" value="Cyt_c_oxidase_su3-like_sf"/>
</dbReference>
<dbReference type="EMBL" id="CP036272">
    <property type="protein sequence ID" value="QDT61875.1"/>
    <property type="molecule type" value="Genomic_DNA"/>
</dbReference>
<keyword evidence="4 8" id="KW-1133">Transmembrane helix</keyword>
<evidence type="ECO:0000256" key="7">
    <source>
        <dbReference type="SAM" id="MobiDB-lite"/>
    </source>
</evidence>
<comment type="similarity">
    <text evidence="2 6">Belongs to the cytochrome c oxidase subunit 3 family.</text>
</comment>
<evidence type="ECO:0000256" key="2">
    <source>
        <dbReference type="ARBA" id="ARBA00010581"/>
    </source>
</evidence>
<protein>
    <submittedName>
        <fullName evidence="10">Cytochrome c oxidase polypeptide I+III</fullName>
        <ecNumber evidence="10">1.9.3.1</ecNumber>
    </submittedName>
</protein>
<dbReference type="GO" id="GO:0019646">
    <property type="term" value="P:aerobic electron transport chain"/>
    <property type="evidence" value="ECO:0007669"/>
    <property type="project" value="InterPro"/>
</dbReference>
<evidence type="ECO:0000256" key="1">
    <source>
        <dbReference type="ARBA" id="ARBA00004141"/>
    </source>
</evidence>
<dbReference type="Gene3D" id="1.20.120.80">
    <property type="entry name" value="Cytochrome c oxidase, subunit III, four-helix bundle"/>
    <property type="match status" value="1"/>
</dbReference>
<organism evidence="10 11">
    <name type="scientific">Stieleria bergensis</name>
    <dbReference type="NCBI Taxonomy" id="2528025"/>
    <lineage>
        <taxon>Bacteria</taxon>
        <taxon>Pseudomonadati</taxon>
        <taxon>Planctomycetota</taxon>
        <taxon>Planctomycetia</taxon>
        <taxon>Pirellulales</taxon>
        <taxon>Pirellulaceae</taxon>
        <taxon>Stieleria</taxon>
    </lineage>
</organism>
<feature type="transmembrane region" description="Helical" evidence="8">
    <location>
        <begin position="90"/>
        <end position="108"/>
    </location>
</feature>
<keyword evidence="5 8" id="KW-0472">Membrane</keyword>
<feature type="transmembrane region" description="Helical" evidence="8">
    <location>
        <begin position="160"/>
        <end position="190"/>
    </location>
</feature>
<sequence length="234" mass="25705">MFGSDSDPNDATSDDRDQSSLPVGDSSPLAKQRRVKRRSRAVNQLPVDNRARQGGWLFLVALAVFFMAGMVLYGLYAFTRWDTIQRQTPLPGSLLISTALLLVISLMTHLATRSVRRDRIAATSVLLLSSVLLAILFTVLQCQAIHEMLLAMADGRGTGVGIFGMVISLVVLHALHVLGGVIALGIVGALNTLGRYDHERHWPIDFSATYWHFLDLVWLIMLGIFWATSGGFSI</sequence>
<feature type="domain" description="Heme-copper oxidase subunit III family profile" evidence="9">
    <location>
        <begin position="47"/>
        <end position="230"/>
    </location>
</feature>
<dbReference type="Pfam" id="PF00510">
    <property type="entry name" value="COX3"/>
    <property type="match status" value="1"/>
</dbReference>
<evidence type="ECO:0000259" key="9">
    <source>
        <dbReference type="PROSITE" id="PS50253"/>
    </source>
</evidence>
<evidence type="ECO:0000256" key="3">
    <source>
        <dbReference type="ARBA" id="ARBA00022692"/>
    </source>
</evidence>
<dbReference type="PANTHER" id="PTHR11403">
    <property type="entry name" value="CYTOCHROME C OXIDASE SUBUNIT III"/>
    <property type="match status" value="1"/>
</dbReference>
<dbReference type="SUPFAM" id="SSF81452">
    <property type="entry name" value="Cytochrome c oxidase subunit III-like"/>
    <property type="match status" value="1"/>
</dbReference>
<accession>A0A517T0E7</accession>
<evidence type="ECO:0000256" key="4">
    <source>
        <dbReference type="ARBA" id="ARBA00022989"/>
    </source>
</evidence>
<reference evidence="10 11" key="1">
    <citation type="submission" date="2019-02" db="EMBL/GenBank/DDBJ databases">
        <title>Deep-cultivation of Planctomycetes and their phenomic and genomic characterization uncovers novel biology.</title>
        <authorList>
            <person name="Wiegand S."/>
            <person name="Jogler M."/>
            <person name="Boedeker C."/>
            <person name="Pinto D."/>
            <person name="Vollmers J."/>
            <person name="Rivas-Marin E."/>
            <person name="Kohn T."/>
            <person name="Peeters S.H."/>
            <person name="Heuer A."/>
            <person name="Rast P."/>
            <person name="Oberbeckmann S."/>
            <person name="Bunk B."/>
            <person name="Jeske O."/>
            <person name="Meyerdierks A."/>
            <person name="Storesund J.E."/>
            <person name="Kallscheuer N."/>
            <person name="Luecker S."/>
            <person name="Lage O.M."/>
            <person name="Pohl T."/>
            <person name="Merkel B.J."/>
            <person name="Hornburger P."/>
            <person name="Mueller R.-W."/>
            <person name="Bruemmer F."/>
            <person name="Labrenz M."/>
            <person name="Spormann A.M."/>
            <person name="Op den Camp H."/>
            <person name="Overmann J."/>
            <person name="Amann R."/>
            <person name="Jetten M.S.M."/>
            <person name="Mascher T."/>
            <person name="Medema M.H."/>
            <person name="Devos D.P."/>
            <person name="Kaster A.-K."/>
            <person name="Ovreas L."/>
            <person name="Rohde M."/>
            <person name="Galperin M.Y."/>
            <person name="Jogler C."/>
        </authorList>
    </citation>
    <scope>NUCLEOTIDE SEQUENCE [LARGE SCALE GENOMIC DNA]</scope>
    <source>
        <strain evidence="10 11">SV_7m_r</strain>
    </source>
</reference>
<dbReference type="Proteomes" id="UP000315003">
    <property type="component" value="Chromosome"/>
</dbReference>